<name>A0A382TLL2_9ZZZZ</name>
<accession>A0A382TLL2</accession>
<dbReference type="AlphaFoldDB" id="A0A382TLL2"/>
<organism evidence="1">
    <name type="scientific">marine metagenome</name>
    <dbReference type="NCBI Taxonomy" id="408172"/>
    <lineage>
        <taxon>unclassified sequences</taxon>
        <taxon>metagenomes</taxon>
        <taxon>ecological metagenomes</taxon>
    </lineage>
</organism>
<reference evidence="1" key="1">
    <citation type="submission" date="2018-05" db="EMBL/GenBank/DDBJ databases">
        <authorList>
            <person name="Lanie J.A."/>
            <person name="Ng W.-L."/>
            <person name="Kazmierczak K.M."/>
            <person name="Andrzejewski T.M."/>
            <person name="Davidsen T.M."/>
            <person name="Wayne K.J."/>
            <person name="Tettelin H."/>
            <person name="Glass J.I."/>
            <person name="Rusch D."/>
            <person name="Podicherti R."/>
            <person name="Tsui H.-C.T."/>
            <person name="Winkler M.E."/>
        </authorList>
    </citation>
    <scope>NUCLEOTIDE SEQUENCE</scope>
</reference>
<evidence type="ECO:0000313" key="1">
    <source>
        <dbReference type="EMBL" id="SVD22994.1"/>
    </source>
</evidence>
<sequence>MMLLPDELNLDIESHSLVEAQLNTGRYRWLDMVARRWAILLEDTLYSELRMMSVNQSRSVVWTRFEDLCDPSMERP</sequence>
<proteinExistence type="predicted"/>
<feature type="non-terminal residue" evidence="1">
    <location>
        <position position="76"/>
    </location>
</feature>
<dbReference type="EMBL" id="UINC01137572">
    <property type="protein sequence ID" value="SVD22994.1"/>
    <property type="molecule type" value="Genomic_DNA"/>
</dbReference>
<protein>
    <submittedName>
        <fullName evidence="1">Uncharacterized protein</fullName>
    </submittedName>
</protein>
<gene>
    <name evidence="1" type="ORF">METZ01_LOCUS375848</name>
</gene>